<keyword evidence="3" id="KW-0456">Lyase</keyword>
<evidence type="ECO:0000313" key="8">
    <source>
        <dbReference type="Proteomes" id="UP000051236"/>
    </source>
</evidence>
<keyword evidence="1" id="KW-0479">Metal-binding</keyword>
<dbReference type="SUPFAM" id="SSF51556">
    <property type="entry name" value="Metallo-dependent hydrolases"/>
    <property type="match status" value="1"/>
</dbReference>
<dbReference type="InterPro" id="IPR032466">
    <property type="entry name" value="Metal_Hydrolase"/>
</dbReference>
<reference evidence="7 8" key="1">
    <citation type="journal article" date="2015" name="Genome Announc.">
        <title>Expanding the biotechnology potential of lactobacilli through comparative genomics of 213 strains and associated genera.</title>
        <authorList>
            <person name="Sun Z."/>
            <person name="Harris H.M."/>
            <person name="McCann A."/>
            <person name="Guo C."/>
            <person name="Argimon S."/>
            <person name="Zhang W."/>
            <person name="Yang X."/>
            <person name="Jeffery I.B."/>
            <person name="Cooney J.C."/>
            <person name="Kagawa T.F."/>
            <person name="Liu W."/>
            <person name="Song Y."/>
            <person name="Salvetti E."/>
            <person name="Wrobel A."/>
            <person name="Rasinkangas P."/>
            <person name="Parkhill J."/>
            <person name="Rea M.C."/>
            <person name="O'Sullivan O."/>
            <person name="Ritari J."/>
            <person name="Douillard F.P."/>
            <person name="Paul Ross R."/>
            <person name="Yang R."/>
            <person name="Briner A.E."/>
            <person name="Felis G.E."/>
            <person name="de Vos W.M."/>
            <person name="Barrangou R."/>
            <person name="Klaenhammer T.R."/>
            <person name="Caufield P.W."/>
            <person name="Cui Y."/>
            <person name="Zhang H."/>
            <person name="O'Toole P.W."/>
        </authorList>
    </citation>
    <scope>NUCLEOTIDE SEQUENCE [LARGE SCALE GENOMIC DNA]</scope>
    <source>
        <strain evidence="7 8">DSM 18527</strain>
    </source>
</reference>
<proteinExistence type="predicted"/>
<organism evidence="7 8">
    <name type="scientific">Agrilactobacillus composti DSM 18527 = JCM 14202</name>
    <dbReference type="NCBI Taxonomy" id="1423734"/>
    <lineage>
        <taxon>Bacteria</taxon>
        <taxon>Bacillati</taxon>
        <taxon>Bacillota</taxon>
        <taxon>Bacilli</taxon>
        <taxon>Lactobacillales</taxon>
        <taxon>Lactobacillaceae</taxon>
        <taxon>Agrilactobacillus</taxon>
    </lineage>
</organism>
<dbReference type="RefSeq" id="WP_057002972.1">
    <property type="nucleotide sequence ID" value="NZ_AZGA01000088.1"/>
</dbReference>
<dbReference type="eggNOG" id="COG2159">
    <property type="taxonomic scope" value="Bacteria"/>
</dbReference>
<accession>A0A0R1XP83</accession>
<dbReference type="GO" id="GO:0016787">
    <property type="term" value="F:hydrolase activity"/>
    <property type="evidence" value="ECO:0007669"/>
    <property type="project" value="UniProtKB-KW"/>
</dbReference>
<dbReference type="PATRIC" id="fig|1423734.3.peg.1553"/>
<evidence type="ECO:0000256" key="2">
    <source>
        <dbReference type="ARBA" id="ARBA00022833"/>
    </source>
</evidence>
<dbReference type="Pfam" id="PF04909">
    <property type="entry name" value="Amidohydro_2"/>
    <property type="match status" value="1"/>
</dbReference>
<dbReference type="GO" id="GO:0005829">
    <property type="term" value="C:cytosol"/>
    <property type="evidence" value="ECO:0007669"/>
    <property type="project" value="TreeGrafter"/>
</dbReference>
<keyword evidence="8" id="KW-1185">Reference proteome</keyword>
<evidence type="ECO:0000313" key="7">
    <source>
        <dbReference type="EMBL" id="KRM30404.1"/>
    </source>
</evidence>
<evidence type="ECO:0000256" key="3">
    <source>
        <dbReference type="ARBA" id="ARBA00023239"/>
    </source>
</evidence>
<comment type="caution">
    <text evidence="7">The sequence shown here is derived from an EMBL/GenBank/DDBJ whole genome shotgun (WGS) entry which is preliminary data.</text>
</comment>
<dbReference type="STRING" id="1423734.FC83_GL001535"/>
<comment type="catalytic activity">
    <reaction evidence="4">
        <text>6-methylsalicylate + H(+) = 3-methylphenol + CO2</text>
        <dbReference type="Rhea" id="RHEA:23112"/>
        <dbReference type="ChEBI" id="CHEBI:15378"/>
        <dbReference type="ChEBI" id="CHEBI:16526"/>
        <dbReference type="ChEBI" id="CHEBI:17231"/>
        <dbReference type="ChEBI" id="CHEBI:36658"/>
        <dbReference type="EC" id="4.1.1.52"/>
    </reaction>
    <physiologicalReaction direction="left-to-right" evidence="4">
        <dbReference type="Rhea" id="RHEA:23113"/>
    </physiologicalReaction>
</comment>
<dbReference type="Gene3D" id="3.20.20.140">
    <property type="entry name" value="Metal-dependent hydrolases"/>
    <property type="match status" value="1"/>
</dbReference>
<evidence type="ECO:0000256" key="4">
    <source>
        <dbReference type="ARBA" id="ARBA00036832"/>
    </source>
</evidence>
<gene>
    <name evidence="7" type="ORF">FC83_GL001535</name>
</gene>
<feature type="domain" description="Amidohydrolase-related" evidence="6">
    <location>
        <begin position="7"/>
        <end position="308"/>
    </location>
</feature>
<evidence type="ECO:0000256" key="1">
    <source>
        <dbReference type="ARBA" id="ARBA00022723"/>
    </source>
</evidence>
<dbReference type="PANTHER" id="PTHR21240:SF29">
    <property type="entry name" value="AMIDOHYDROLASE-RELATED DOMAIN-CONTAINING PROTEIN"/>
    <property type="match status" value="1"/>
</dbReference>
<dbReference type="InterPro" id="IPR006680">
    <property type="entry name" value="Amidohydro-rel"/>
</dbReference>
<evidence type="ECO:0000259" key="6">
    <source>
        <dbReference type="Pfam" id="PF04909"/>
    </source>
</evidence>
<dbReference type="GO" id="GO:0047596">
    <property type="term" value="F:6-methylsalicylate decarboxylase activity"/>
    <property type="evidence" value="ECO:0007669"/>
    <property type="project" value="UniProtKB-EC"/>
</dbReference>
<dbReference type="GO" id="GO:0046872">
    <property type="term" value="F:metal ion binding"/>
    <property type="evidence" value="ECO:0007669"/>
    <property type="project" value="UniProtKB-KW"/>
</dbReference>
<dbReference type="EMBL" id="AZGA01000088">
    <property type="protein sequence ID" value="KRM30404.1"/>
    <property type="molecule type" value="Genomic_DNA"/>
</dbReference>
<name>A0A0R1XP83_9LACO</name>
<dbReference type="Proteomes" id="UP000051236">
    <property type="component" value="Unassembled WGS sequence"/>
</dbReference>
<keyword evidence="2" id="KW-0862">Zinc</keyword>
<dbReference type="GO" id="GO:0019748">
    <property type="term" value="P:secondary metabolic process"/>
    <property type="evidence" value="ECO:0007669"/>
    <property type="project" value="TreeGrafter"/>
</dbReference>
<protein>
    <recommendedName>
        <fullName evidence="5">6-methylsalicylate decarboxylase</fullName>
        <ecNumber evidence="5">4.1.1.52</ecNumber>
    </recommendedName>
</protein>
<evidence type="ECO:0000256" key="5">
    <source>
        <dbReference type="ARBA" id="ARBA00038889"/>
    </source>
</evidence>
<dbReference type="PANTHER" id="PTHR21240">
    <property type="entry name" value="2-AMINO-3-CARBOXYLMUCONATE-6-SEMIALDEHYDE DECARBOXYLASE"/>
    <property type="match status" value="1"/>
</dbReference>
<dbReference type="AlphaFoldDB" id="A0A0R1XP83"/>
<sequence>MTIQNKIDLHTHYLPKGYVAALKKHIAGDPDGWPTPEWQVDTTLNFMKQNGIDYSILSLSSPHINFNDKDETLRLAEESNQLGSELTTKYSKQLGYFATLPFPYEAESVAAVNRAFDQHQALGVTVPTNSRGTYFGSPTLDKVYQTLNDRHAIVTLHPNEPSALPGNVAPGLPTPLLGFFMDTTMTFMNLLHYHFFERFPDIKLIVPHAGAFLAILTDRVAEYVQSKYDTDIYKVMKQVYFDTAGAVLPRQLPALLTLADESHILYGSDIPYTPLKRAAKLNQALAETDLLTAAQKQAIFHDNAAELLASVH</sequence>
<dbReference type="InterPro" id="IPR032465">
    <property type="entry name" value="ACMSD"/>
</dbReference>
<dbReference type="EC" id="4.1.1.52" evidence="5"/>
<keyword evidence="7" id="KW-0378">Hydrolase</keyword>